<feature type="non-terminal residue" evidence="2">
    <location>
        <position position="98"/>
    </location>
</feature>
<dbReference type="EMBL" id="WIXE01015397">
    <property type="protein sequence ID" value="KAK5973502.1"/>
    <property type="molecule type" value="Genomic_DNA"/>
</dbReference>
<evidence type="ECO:0000256" key="1">
    <source>
        <dbReference type="SAM" id="MobiDB-lite"/>
    </source>
</evidence>
<keyword evidence="3" id="KW-1185">Reference proteome</keyword>
<accession>A0AAN8ILA0</accession>
<feature type="region of interest" description="Disordered" evidence="1">
    <location>
        <begin position="69"/>
        <end position="98"/>
    </location>
</feature>
<name>A0AAN8ILA0_TRICO</name>
<proteinExistence type="predicted"/>
<comment type="caution">
    <text evidence="2">The sequence shown here is derived from an EMBL/GenBank/DDBJ whole genome shotgun (WGS) entry which is preliminary data.</text>
</comment>
<feature type="region of interest" description="Disordered" evidence="1">
    <location>
        <begin position="1"/>
        <end position="30"/>
    </location>
</feature>
<gene>
    <name evidence="2" type="ORF">GCK32_020887</name>
</gene>
<reference evidence="2 3" key="1">
    <citation type="submission" date="2019-10" db="EMBL/GenBank/DDBJ databases">
        <title>Assembly and Annotation for the nematode Trichostrongylus colubriformis.</title>
        <authorList>
            <person name="Martin J."/>
        </authorList>
    </citation>
    <scope>NUCLEOTIDE SEQUENCE [LARGE SCALE GENOMIC DNA]</scope>
    <source>
        <strain evidence="2">G859</strain>
        <tissue evidence="2">Whole worm</tissue>
    </source>
</reference>
<organism evidence="2 3">
    <name type="scientific">Trichostrongylus colubriformis</name>
    <name type="common">Black scour worm</name>
    <dbReference type="NCBI Taxonomy" id="6319"/>
    <lineage>
        <taxon>Eukaryota</taxon>
        <taxon>Metazoa</taxon>
        <taxon>Ecdysozoa</taxon>
        <taxon>Nematoda</taxon>
        <taxon>Chromadorea</taxon>
        <taxon>Rhabditida</taxon>
        <taxon>Rhabditina</taxon>
        <taxon>Rhabditomorpha</taxon>
        <taxon>Strongyloidea</taxon>
        <taxon>Trichostrongylidae</taxon>
        <taxon>Trichostrongylus</taxon>
    </lineage>
</organism>
<feature type="compositionally biased region" description="Polar residues" evidence="1">
    <location>
        <begin position="89"/>
        <end position="98"/>
    </location>
</feature>
<feature type="non-terminal residue" evidence="2">
    <location>
        <position position="1"/>
    </location>
</feature>
<evidence type="ECO:0000313" key="2">
    <source>
        <dbReference type="EMBL" id="KAK5973502.1"/>
    </source>
</evidence>
<feature type="compositionally biased region" description="Polar residues" evidence="1">
    <location>
        <begin position="69"/>
        <end position="80"/>
    </location>
</feature>
<protein>
    <submittedName>
        <fullName evidence="2">Uncharacterized protein</fullName>
    </submittedName>
</protein>
<dbReference type="Proteomes" id="UP001331761">
    <property type="component" value="Unassembled WGS sequence"/>
</dbReference>
<evidence type="ECO:0000313" key="3">
    <source>
        <dbReference type="Proteomes" id="UP001331761"/>
    </source>
</evidence>
<sequence>VIQKSTPYKQCDPLPLRAKTKAPDSKEDDEVTVIGEVVSPSEQTAKTSEQNNYELLLQQQKLFLQWQQSDESVTQTQDGQMQMYDMQPASPTEASPTN</sequence>
<dbReference type="AlphaFoldDB" id="A0AAN8ILA0"/>